<comment type="similarity">
    <text evidence="5">Belongs to the zinc-containing alcohol dehydrogenase family.</text>
</comment>
<reference evidence="7 8" key="1">
    <citation type="submission" date="2018-07" db="EMBL/GenBank/DDBJ databases">
        <title>Dyella monticola sp. nov. and Dyella psychrodurans sp. nov. isolated from monsoon evergreen broad-leaved forest soil of Dinghu Mountain, China.</title>
        <authorList>
            <person name="Gao Z."/>
            <person name="Qiu L."/>
        </authorList>
    </citation>
    <scope>NUCLEOTIDE SEQUENCE [LARGE SCALE GENOMIC DNA]</scope>
    <source>
        <strain evidence="7 8">4G-K06</strain>
    </source>
</reference>
<accession>A0A370WWA9</accession>
<dbReference type="InterPro" id="IPR047109">
    <property type="entry name" value="CAD-like"/>
</dbReference>
<evidence type="ECO:0000313" key="7">
    <source>
        <dbReference type="EMBL" id="RDS80414.1"/>
    </source>
</evidence>
<dbReference type="PROSITE" id="PS00059">
    <property type="entry name" value="ADH_ZINC"/>
    <property type="match status" value="1"/>
</dbReference>
<sequence>MALSIHGYAAHSATTPLTPHTFERRDPRADDIVIDILYCGVCHSDIHSARNEWGNARYPLVPGHEIIGKVVSVGEKVTAFTPGQMVGVGCIVDSCRHCDACQEGLEQYCKESPTFTYNSSDRHDGRTTYGGYSERIVTSDKFVLRMPEGLDPASAAPLLCAGITTWSPLRHWKIGKGHKVAVVGLGGLGHMGLKFAKALGADVTLFTRSPGKEQEARRLGADHVVLSTDASQMEAVAGRFDFILDTVPHQHDLNPYLATLKLNGVHVLVGLVEPVNPPVHAGSLIFGRHSLAGSLIGGMAETQEMLDFCAAQGISADVEMIAMQDINTAYGRMLNSDVRYRFVIDMASLKNT</sequence>
<dbReference type="Proteomes" id="UP000254258">
    <property type="component" value="Unassembled WGS sequence"/>
</dbReference>
<dbReference type="Gene3D" id="3.40.50.720">
    <property type="entry name" value="NAD(P)-binding Rossmann-like Domain"/>
    <property type="match status" value="1"/>
</dbReference>
<evidence type="ECO:0000313" key="8">
    <source>
        <dbReference type="Proteomes" id="UP000254258"/>
    </source>
</evidence>
<dbReference type="SMART" id="SM00829">
    <property type="entry name" value="PKS_ER"/>
    <property type="match status" value="1"/>
</dbReference>
<feature type="domain" description="Enoyl reductase (ER)" evidence="6">
    <location>
        <begin position="9"/>
        <end position="344"/>
    </location>
</feature>
<evidence type="ECO:0000256" key="4">
    <source>
        <dbReference type="ARBA" id="ARBA00023002"/>
    </source>
</evidence>
<dbReference type="InterPro" id="IPR020843">
    <property type="entry name" value="ER"/>
</dbReference>
<dbReference type="InterPro" id="IPR013154">
    <property type="entry name" value="ADH-like_N"/>
</dbReference>
<keyword evidence="2 5" id="KW-0479">Metal-binding</keyword>
<protein>
    <submittedName>
        <fullName evidence="7">NAD(P)-dependent alcohol dehydrogenase</fullName>
    </submittedName>
</protein>
<comment type="cofactor">
    <cofactor evidence="1 5">
        <name>Zn(2+)</name>
        <dbReference type="ChEBI" id="CHEBI:29105"/>
    </cofactor>
</comment>
<evidence type="ECO:0000259" key="6">
    <source>
        <dbReference type="SMART" id="SM00829"/>
    </source>
</evidence>
<dbReference type="RefSeq" id="WP_115496076.1">
    <property type="nucleotide sequence ID" value="NZ_QRBE01000008.1"/>
</dbReference>
<evidence type="ECO:0000256" key="1">
    <source>
        <dbReference type="ARBA" id="ARBA00001947"/>
    </source>
</evidence>
<dbReference type="InterPro" id="IPR029752">
    <property type="entry name" value="D-isomer_DH_CS1"/>
</dbReference>
<dbReference type="Pfam" id="PF08240">
    <property type="entry name" value="ADH_N"/>
    <property type="match status" value="1"/>
</dbReference>
<dbReference type="PROSITE" id="PS00065">
    <property type="entry name" value="D_2_HYDROXYACID_DH_1"/>
    <property type="match status" value="1"/>
</dbReference>
<dbReference type="GO" id="GO:0008106">
    <property type="term" value="F:alcohol dehydrogenase (NADP+) activity"/>
    <property type="evidence" value="ECO:0007669"/>
    <property type="project" value="UniProtKB-ARBA"/>
</dbReference>
<dbReference type="FunFam" id="3.40.50.720:FF:000022">
    <property type="entry name" value="Cinnamyl alcohol dehydrogenase"/>
    <property type="match status" value="1"/>
</dbReference>
<dbReference type="SUPFAM" id="SSF51735">
    <property type="entry name" value="NAD(P)-binding Rossmann-fold domains"/>
    <property type="match status" value="1"/>
</dbReference>
<dbReference type="Pfam" id="PF00107">
    <property type="entry name" value="ADH_zinc_N"/>
    <property type="match status" value="1"/>
</dbReference>
<dbReference type="InterPro" id="IPR036291">
    <property type="entry name" value="NAD(P)-bd_dom_sf"/>
</dbReference>
<dbReference type="SUPFAM" id="SSF50129">
    <property type="entry name" value="GroES-like"/>
    <property type="match status" value="1"/>
</dbReference>
<dbReference type="PANTHER" id="PTHR42683">
    <property type="entry name" value="ALDEHYDE REDUCTASE"/>
    <property type="match status" value="1"/>
</dbReference>
<evidence type="ECO:0000256" key="3">
    <source>
        <dbReference type="ARBA" id="ARBA00022833"/>
    </source>
</evidence>
<dbReference type="EMBL" id="QRBE01000008">
    <property type="protein sequence ID" value="RDS80414.1"/>
    <property type="molecule type" value="Genomic_DNA"/>
</dbReference>
<name>A0A370WWA9_9GAMM</name>
<gene>
    <name evidence="7" type="ORF">DWU98_13330</name>
</gene>
<dbReference type="OrthoDB" id="9771084at2"/>
<keyword evidence="3 5" id="KW-0862">Zinc</keyword>
<keyword evidence="4" id="KW-0560">Oxidoreductase</keyword>
<dbReference type="Gene3D" id="3.90.180.10">
    <property type="entry name" value="Medium-chain alcohol dehydrogenases, catalytic domain"/>
    <property type="match status" value="1"/>
</dbReference>
<evidence type="ECO:0000256" key="2">
    <source>
        <dbReference type="ARBA" id="ARBA00022723"/>
    </source>
</evidence>
<proteinExistence type="inferred from homology"/>
<dbReference type="InterPro" id="IPR002328">
    <property type="entry name" value="ADH_Zn_CS"/>
</dbReference>
<comment type="caution">
    <text evidence="7">The sequence shown here is derived from an EMBL/GenBank/DDBJ whole genome shotgun (WGS) entry which is preliminary data.</text>
</comment>
<dbReference type="InterPro" id="IPR011032">
    <property type="entry name" value="GroES-like_sf"/>
</dbReference>
<dbReference type="CDD" id="cd05283">
    <property type="entry name" value="CAD1"/>
    <property type="match status" value="1"/>
</dbReference>
<organism evidence="7 8">
    <name type="scientific">Dyella monticola</name>
    <dbReference type="NCBI Taxonomy" id="1927958"/>
    <lineage>
        <taxon>Bacteria</taxon>
        <taxon>Pseudomonadati</taxon>
        <taxon>Pseudomonadota</taxon>
        <taxon>Gammaproteobacteria</taxon>
        <taxon>Lysobacterales</taxon>
        <taxon>Rhodanobacteraceae</taxon>
        <taxon>Dyella</taxon>
    </lineage>
</organism>
<keyword evidence="8" id="KW-1185">Reference proteome</keyword>
<evidence type="ECO:0000256" key="5">
    <source>
        <dbReference type="RuleBase" id="RU361277"/>
    </source>
</evidence>
<dbReference type="InterPro" id="IPR013149">
    <property type="entry name" value="ADH-like_C"/>
</dbReference>
<dbReference type="GO" id="GO:0008270">
    <property type="term" value="F:zinc ion binding"/>
    <property type="evidence" value="ECO:0007669"/>
    <property type="project" value="InterPro"/>
</dbReference>
<dbReference type="AlphaFoldDB" id="A0A370WWA9"/>